<evidence type="ECO:0000313" key="1">
    <source>
        <dbReference type="EMBL" id="KKI99709.1"/>
    </source>
</evidence>
<dbReference type="Pfam" id="PF04250">
    <property type="entry name" value="DUF429"/>
    <property type="match status" value="1"/>
</dbReference>
<evidence type="ECO:0000313" key="2">
    <source>
        <dbReference type="Proteomes" id="UP000034681"/>
    </source>
</evidence>
<keyword evidence="2" id="KW-1185">Reference proteome</keyword>
<dbReference type="OrthoDB" id="9808566at2"/>
<dbReference type="AlphaFoldDB" id="A0A0M2PUB8"/>
<sequence>MIAALAPDSATPAYPSQQRVLGLDLAGPGNAADTALALCRGNDRGLILEHLYQGLDDTDLLPHLGAEPDTPLVLGLDAPLSYNPGGGDRSGDRNLRRTLKPLGLPSGTIMPPTLTRMAYLTLRGMAVARLASLLHPQHLRIVEVHPGGCLALGGAAVAAIVALKTDPEARVSLLNWLARQGMDGLDSLDEPSDHQVAACAAAWGAWRWSRGRSAWCQPAQPPLHPYDFAC</sequence>
<comment type="caution">
    <text evidence="1">The sequence shown here is derived from an EMBL/GenBank/DDBJ whole genome shotgun (WGS) entry which is preliminary data.</text>
</comment>
<dbReference type="eggNOG" id="COG2410">
    <property type="taxonomic scope" value="Bacteria"/>
</dbReference>
<dbReference type="RefSeq" id="WP_017710927.1">
    <property type="nucleotide sequence ID" value="NZ_KB235933.1"/>
</dbReference>
<dbReference type="EMBL" id="AJTX02000004">
    <property type="protein sequence ID" value="KKI99709.1"/>
    <property type="molecule type" value="Genomic_DNA"/>
</dbReference>
<gene>
    <name evidence="1" type="ORF">PROH_07455</name>
</gene>
<proteinExistence type="predicted"/>
<dbReference type="InterPro" id="IPR007362">
    <property type="entry name" value="DUF429"/>
</dbReference>
<accession>A0A0M2PUB8</accession>
<organism evidence="1 2">
    <name type="scientific">Prochlorothrix hollandica PCC 9006 = CALU 1027</name>
    <dbReference type="NCBI Taxonomy" id="317619"/>
    <lineage>
        <taxon>Bacteria</taxon>
        <taxon>Bacillati</taxon>
        <taxon>Cyanobacteriota</taxon>
        <taxon>Cyanophyceae</taxon>
        <taxon>Prochlorotrichales</taxon>
        <taxon>Prochlorotrichaceae</taxon>
        <taxon>Prochlorothrix</taxon>
    </lineage>
</organism>
<reference evidence="1" key="1">
    <citation type="submission" date="2012-04" db="EMBL/GenBank/DDBJ databases">
        <authorList>
            <person name="Borisov I.G."/>
            <person name="Ivanikova N.V."/>
            <person name="Pinevich A.V."/>
        </authorList>
    </citation>
    <scope>NUCLEOTIDE SEQUENCE</scope>
    <source>
        <strain evidence="1">CALU 1027</strain>
    </source>
</reference>
<dbReference type="Proteomes" id="UP000034681">
    <property type="component" value="Unassembled WGS sequence"/>
</dbReference>
<evidence type="ECO:0008006" key="3">
    <source>
        <dbReference type="Google" id="ProtNLM"/>
    </source>
</evidence>
<protein>
    <recommendedName>
        <fullName evidence="3">DUF429 domain-containing protein</fullName>
    </recommendedName>
</protein>
<name>A0A0M2PUB8_PROHO</name>